<dbReference type="Proteomes" id="UP001163324">
    <property type="component" value="Chromosome 2"/>
</dbReference>
<evidence type="ECO:0000313" key="2">
    <source>
        <dbReference type="Proteomes" id="UP001163324"/>
    </source>
</evidence>
<proteinExistence type="predicted"/>
<accession>A0ACC0V8N2</accession>
<protein>
    <submittedName>
        <fullName evidence="1">Uncharacterized protein</fullName>
    </submittedName>
</protein>
<comment type="caution">
    <text evidence="1">The sequence shown here is derived from an EMBL/GenBank/DDBJ whole genome shotgun (WGS) entry which is preliminary data.</text>
</comment>
<name>A0ACC0V8N2_9HYPO</name>
<sequence>MSDNHTPDTTGTTTAAGDGWKPKAIVFDLLTALLDSWTLWDASTPSGTAAEGRPWRARYLELTFGAGPYAADGARYEDLVRRAAVEAGLPTSAPAALLRRWDSLEAWPETADVLQRLKGDGYRLGVVTNCSRRLGHAAAARVIVGGDGDKEGKEGPFDVVVTAEESGYYKPDGRAYGAVLDALGVEARDVLFVAGSAGDVEGATAAGMRVVWHNRVGLAKKGEAVPLREGRTLDETLLGW</sequence>
<evidence type="ECO:0000313" key="1">
    <source>
        <dbReference type="EMBL" id="KAI9902846.1"/>
    </source>
</evidence>
<dbReference type="EMBL" id="CM047941">
    <property type="protein sequence ID" value="KAI9902846.1"/>
    <property type="molecule type" value="Genomic_DNA"/>
</dbReference>
<keyword evidence="2" id="KW-1185">Reference proteome</keyword>
<reference evidence="1" key="1">
    <citation type="submission" date="2022-10" db="EMBL/GenBank/DDBJ databases">
        <title>Complete Genome of Trichothecium roseum strain YXFP-22015, a Plant Pathogen Isolated from Citrus.</title>
        <authorList>
            <person name="Wang Y."/>
            <person name="Zhu L."/>
        </authorList>
    </citation>
    <scope>NUCLEOTIDE SEQUENCE</scope>
    <source>
        <strain evidence="1">YXFP-22015</strain>
    </source>
</reference>
<gene>
    <name evidence="1" type="ORF">N3K66_002198</name>
</gene>
<organism evidence="1 2">
    <name type="scientific">Trichothecium roseum</name>
    <dbReference type="NCBI Taxonomy" id="47278"/>
    <lineage>
        <taxon>Eukaryota</taxon>
        <taxon>Fungi</taxon>
        <taxon>Dikarya</taxon>
        <taxon>Ascomycota</taxon>
        <taxon>Pezizomycotina</taxon>
        <taxon>Sordariomycetes</taxon>
        <taxon>Hypocreomycetidae</taxon>
        <taxon>Hypocreales</taxon>
        <taxon>Hypocreales incertae sedis</taxon>
        <taxon>Trichothecium</taxon>
    </lineage>
</organism>